<comment type="caution">
    <text evidence="2">The sequence shown here is derived from an EMBL/GenBank/DDBJ whole genome shotgun (WGS) entry which is preliminary data.</text>
</comment>
<feature type="compositionally biased region" description="Basic and acidic residues" evidence="1">
    <location>
        <begin position="40"/>
        <end position="51"/>
    </location>
</feature>
<evidence type="ECO:0000313" key="3">
    <source>
        <dbReference type="Proteomes" id="UP000738325"/>
    </source>
</evidence>
<feature type="non-terminal residue" evidence="2">
    <location>
        <position position="277"/>
    </location>
</feature>
<dbReference type="AlphaFoldDB" id="A0A9P6QZV2"/>
<feature type="compositionally biased region" description="Basic and acidic residues" evidence="1">
    <location>
        <begin position="1"/>
        <end position="11"/>
    </location>
</feature>
<dbReference type="Proteomes" id="UP000738325">
    <property type="component" value="Unassembled WGS sequence"/>
</dbReference>
<feature type="compositionally biased region" description="Basic residues" evidence="1">
    <location>
        <begin position="127"/>
        <end position="138"/>
    </location>
</feature>
<sequence>GPQQQHEESTKKTQRARRYDDGDDDNDDAEGDVEEDYEALDEKEAEVEKGMEQLAVTEGSRSNIKTRPSKNKPKEDRREEDGDVVMEDTDVSTPKPECEDSVDQPSKVIVSPKAGKKKAAPTPRAKTAARKKVPAKKQKWSDDEDSDAADDARDAEIQGESDDDGEEDVLTRRSLRGRTQALGHAKQSFDNLQQDERQPEHYCQLIDSLYNDVASMCRHAPDPRIQLQGLVLDQRALSKVPRLQNPVGYLYSARLMDSKDKAMHEIAEQRHKQRQDQ</sequence>
<proteinExistence type="predicted"/>
<reference evidence="2" key="1">
    <citation type="journal article" date="2020" name="Fungal Divers.">
        <title>Resolving the Mortierellaceae phylogeny through synthesis of multi-gene phylogenetics and phylogenomics.</title>
        <authorList>
            <person name="Vandepol N."/>
            <person name="Liber J."/>
            <person name="Desiro A."/>
            <person name="Na H."/>
            <person name="Kennedy M."/>
            <person name="Barry K."/>
            <person name="Grigoriev I.V."/>
            <person name="Miller A.N."/>
            <person name="O'Donnell K."/>
            <person name="Stajich J.E."/>
            <person name="Bonito G."/>
        </authorList>
    </citation>
    <scope>NUCLEOTIDE SEQUENCE</scope>
    <source>
        <strain evidence="2">REB-010B</strain>
    </source>
</reference>
<feature type="compositionally biased region" description="Acidic residues" evidence="1">
    <location>
        <begin position="157"/>
        <end position="168"/>
    </location>
</feature>
<name>A0A9P6QZV2_9FUNG</name>
<gene>
    <name evidence="2" type="ORF">BGZ99_001756</name>
</gene>
<feature type="compositionally biased region" description="Acidic residues" evidence="1">
    <location>
        <begin position="81"/>
        <end position="90"/>
    </location>
</feature>
<feature type="compositionally biased region" description="Acidic residues" evidence="1">
    <location>
        <begin position="21"/>
        <end position="39"/>
    </location>
</feature>
<feature type="region of interest" description="Disordered" evidence="1">
    <location>
        <begin position="1"/>
        <end position="169"/>
    </location>
</feature>
<organism evidence="2 3">
    <name type="scientific">Dissophora globulifera</name>
    <dbReference type="NCBI Taxonomy" id="979702"/>
    <lineage>
        <taxon>Eukaryota</taxon>
        <taxon>Fungi</taxon>
        <taxon>Fungi incertae sedis</taxon>
        <taxon>Mucoromycota</taxon>
        <taxon>Mortierellomycotina</taxon>
        <taxon>Mortierellomycetes</taxon>
        <taxon>Mortierellales</taxon>
        <taxon>Mortierellaceae</taxon>
        <taxon>Dissophora</taxon>
    </lineage>
</organism>
<evidence type="ECO:0000313" key="2">
    <source>
        <dbReference type="EMBL" id="KAG0306484.1"/>
    </source>
</evidence>
<keyword evidence="3" id="KW-1185">Reference proteome</keyword>
<protein>
    <submittedName>
        <fullName evidence="2">Uncharacterized protein</fullName>
    </submittedName>
</protein>
<accession>A0A9P6QZV2</accession>
<evidence type="ECO:0000256" key="1">
    <source>
        <dbReference type="SAM" id="MobiDB-lite"/>
    </source>
</evidence>
<dbReference type="EMBL" id="JAAAIP010001466">
    <property type="protein sequence ID" value="KAG0306484.1"/>
    <property type="molecule type" value="Genomic_DNA"/>
</dbReference>